<evidence type="ECO:0000313" key="2">
    <source>
        <dbReference type="EMBL" id="ARK07493.1"/>
    </source>
</evidence>
<evidence type="ECO:0000256" key="1">
    <source>
        <dbReference type="SAM" id="Phobius"/>
    </source>
</evidence>
<name>A0A1W6DX46_9CAUD</name>
<sequence>MFLVYLATICSALAFFSGIAAVGSGHDWHFTPKDIWDGKQNAVLYVWVTLSSIFSLAHMASLLIYGFQWNWTYALPESGRWMAIHSGVGVLLMAAHLFIKRTLAAEQGNPVYVWGPKRRRRRLTL</sequence>
<accession>A0A1W6DX46</accession>
<dbReference type="EMBL" id="KY629563">
    <property type="protein sequence ID" value="ARK07493.1"/>
    <property type="molecule type" value="Genomic_DNA"/>
</dbReference>
<organism evidence="2 3">
    <name type="scientific">Sphingobium phage Lacusarx</name>
    <dbReference type="NCBI Taxonomy" id="1980139"/>
    <lineage>
        <taxon>Viruses</taxon>
        <taxon>Duplodnaviria</taxon>
        <taxon>Heunggongvirae</taxon>
        <taxon>Uroviricota</taxon>
        <taxon>Caudoviricetes</taxon>
        <taxon>Lacusarxvirus</taxon>
        <taxon>Lacusarxvirus lacusarx</taxon>
    </lineage>
</organism>
<gene>
    <name evidence="2" type="ORF">LAV_00118</name>
</gene>
<dbReference type="Proteomes" id="UP000223906">
    <property type="component" value="Segment"/>
</dbReference>
<keyword evidence="1" id="KW-0812">Transmembrane</keyword>
<protein>
    <submittedName>
        <fullName evidence="2">Uncharacterized protein</fullName>
    </submittedName>
</protein>
<keyword evidence="3" id="KW-1185">Reference proteome</keyword>
<feature type="transmembrane region" description="Helical" evidence="1">
    <location>
        <begin position="44"/>
        <end position="67"/>
    </location>
</feature>
<evidence type="ECO:0000313" key="3">
    <source>
        <dbReference type="Proteomes" id="UP000223906"/>
    </source>
</evidence>
<keyword evidence="1" id="KW-0472">Membrane</keyword>
<keyword evidence="1" id="KW-1133">Transmembrane helix</keyword>
<reference evidence="2 3" key="1">
    <citation type="submission" date="2017-02" db="EMBL/GenBank/DDBJ databases">
        <title>The first characterized phage against a member of the ecologically important #sphingomonads reveals high dissimilarity against all other known phages.</title>
        <authorList>
            <person name="Nielsen T.K."/>
            <person name="Carstens A.B."/>
            <person name="Kot W."/>
            <person name="Lametsch R."/>
            <person name="Neve H."/>
            <person name="Hansen L.H."/>
        </authorList>
    </citation>
    <scope>NUCLEOTIDE SEQUENCE [LARGE SCALE GENOMIC DNA]</scope>
</reference>
<proteinExistence type="predicted"/>
<feature type="transmembrane region" description="Helical" evidence="1">
    <location>
        <begin position="79"/>
        <end position="99"/>
    </location>
</feature>